<dbReference type="PANTHER" id="PTHR11876">
    <property type="entry name" value="ALPHA-DEFENSIN 1"/>
    <property type="match status" value="1"/>
</dbReference>
<evidence type="ECO:0000259" key="9">
    <source>
        <dbReference type="SMART" id="SM01418"/>
    </source>
</evidence>
<feature type="chain" id="PRO_5004283442" evidence="8">
    <location>
        <begin position="20"/>
        <end position="91"/>
    </location>
</feature>
<name>Q70LU4_MOUSE</name>
<evidence type="ECO:0000256" key="6">
    <source>
        <dbReference type="ARBA" id="ARBA00022940"/>
    </source>
</evidence>
<organism evidence="10">
    <name type="scientific">Mus musculus</name>
    <name type="common">Mouse</name>
    <dbReference type="NCBI Taxonomy" id="10090"/>
    <lineage>
        <taxon>Eukaryota</taxon>
        <taxon>Metazoa</taxon>
        <taxon>Chordata</taxon>
        <taxon>Craniata</taxon>
        <taxon>Vertebrata</taxon>
        <taxon>Euteleostomi</taxon>
        <taxon>Mammalia</taxon>
        <taxon>Eutheria</taxon>
        <taxon>Euarchontoglires</taxon>
        <taxon>Glires</taxon>
        <taxon>Rodentia</taxon>
        <taxon>Myomorpha</taxon>
        <taxon>Muroidea</taxon>
        <taxon>Muridae</taxon>
        <taxon>Murinae</taxon>
        <taxon>Mus</taxon>
        <taxon>Mus</taxon>
    </lineage>
</organism>
<feature type="domain" description="Alpha-defensin N-terminal" evidence="9">
    <location>
        <begin position="1"/>
        <end position="51"/>
    </location>
</feature>
<evidence type="ECO:0000256" key="5">
    <source>
        <dbReference type="ARBA" id="ARBA00022729"/>
    </source>
</evidence>
<feature type="region of interest" description="Disordered" evidence="7">
    <location>
        <begin position="28"/>
        <end position="52"/>
    </location>
</feature>
<evidence type="ECO:0000256" key="4">
    <source>
        <dbReference type="ARBA" id="ARBA00022529"/>
    </source>
</evidence>
<reference evidence="10" key="1">
    <citation type="journal article" date="2004" name="Nat. Immunol.">
        <title>Increased diversity of intestinal antimicrobial peptides by covalent dimer formation.</title>
        <authorList>
            <person name="Hornef M.W."/>
            <person name="Putsep K."/>
            <person name="Karlsson J."/>
            <person name="Refai E."/>
            <person name="Andersson M."/>
        </authorList>
    </citation>
    <scope>NUCLEOTIDE SEQUENCE</scope>
    <source>
        <strain evidence="10">C3H/HeN</strain>
    </source>
</reference>
<dbReference type="PANTHER" id="PTHR11876:SF2">
    <property type="entry name" value="ALPHA-DEFENSIN 1-RELATED"/>
    <property type="match status" value="1"/>
</dbReference>
<dbReference type="InterPro" id="IPR002366">
    <property type="entry name" value="Alpha-defensin_N"/>
</dbReference>
<dbReference type="SMART" id="SM01418">
    <property type="entry name" value="Defensin_propep"/>
    <property type="match status" value="1"/>
</dbReference>
<evidence type="ECO:0000256" key="7">
    <source>
        <dbReference type="SAM" id="MobiDB-lite"/>
    </source>
</evidence>
<comment type="subcellular location">
    <subcellularLocation>
        <location evidence="1">Secreted</location>
    </subcellularLocation>
</comment>
<accession>Q70LU4</accession>
<evidence type="ECO:0000313" key="10">
    <source>
        <dbReference type="EMBL" id="CAD92340.1"/>
    </source>
</evidence>
<keyword evidence="3" id="KW-0964">Secreted</keyword>
<evidence type="ECO:0000256" key="1">
    <source>
        <dbReference type="ARBA" id="ARBA00004613"/>
    </source>
</evidence>
<keyword evidence="5 8" id="KW-0732">Signal</keyword>
<feature type="signal peptide" evidence="8">
    <location>
        <begin position="1"/>
        <end position="19"/>
    </location>
</feature>
<protein>
    <submittedName>
        <fullName evidence="10">Cryptdin related sequence peptide</fullName>
    </submittedName>
</protein>
<sequence>MKKLVLLFALVLLAFQVQADSIQNTDEEIKTEEQPGEENQAVSVSFGDPQGSGLQDAALGWGRRCPRCPPCPNCRRCPRCPTCPSCNCNPK</sequence>
<dbReference type="InterPro" id="IPR016327">
    <property type="entry name" value="Alpha-defensin"/>
</dbReference>
<dbReference type="AlphaFoldDB" id="Q70LU4"/>
<gene>
    <name evidence="10" type="primary">CRS4C3e</name>
</gene>
<dbReference type="GO" id="GO:0042742">
    <property type="term" value="P:defense response to bacterium"/>
    <property type="evidence" value="ECO:0007669"/>
    <property type="project" value="UniProtKB-ARBA"/>
</dbReference>
<keyword evidence="4" id="KW-0929">Antimicrobial</keyword>
<evidence type="ECO:0000256" key="8">
    <source>
        <dbReference type="SAM" id="SignalP"/>
    </source>
</evidence>
<dbReference type="PIRSF" id="PIRSF001875">
    <property type="entry name" value="Alpha-defensin"/>
    <property type="match status" value="1"/>
</dbReference>
<dbReference type="EMBL" id="AJ564878">
    <property type="protein sequence ID" value="CAD92340.1"/>
    <property type="molecule type" value="mRNA"/>
</dbReference>
<evidence type="ECO:0000256" key="3">
    <source>
        <dbReference type="ARBA" id="ARBA00022525"/>
    </source>
</evidence>
<evidence type="ECO:0000256" key="2">
    <source>
        <dbReference type="ARBA" id="ARBA00006519"/>
    </source>
</evidence>
<keyword evidence="6" id="KW-0211">Defensin</keyword>
<dbReference type="Pfam" id="PF00879">
    <property type="entry name" value="Defensin_propep"/>
    <property type="match status" value="1"/>
</dbReference>
<comment type="similarity">
    <text evidence="2">Belongs to the alpha-defensin family.</text>
</comment>
<proteinExistence type="evidence at transcript level"/>
<dbReference type="GO" id="GO:0005615">
    <property type="term" value="C:extracellular space"/>
    <property type="evidence" value="ECO:0007669"/>
    <property type="project" value="InterPro"/>
</dbReference>